<dbReference type="InterPro" id="IPR057170">
    <property type="entry name" value="DUF7848"/>
</dbReference>
<comment type="caution">
    <text evidence="2">The sequence shown here is derived from an EMBL/GenBank/DDBJ whole genome shotgun (WGS) entry which is preliminary data.</text>
</comment>
<accession>A0A1Q4UZG3</accession>
<evidence type="ECO:0000313" key="3">
    <source>
        <dbReference type="Proteomes" id="UP000186455"/>
    </source>
</evidence>
<dbReference type="AlphaFoldDB" id="A0A1Q4UZG3"/>
<dbReference type="STRING" id="1048205.AB852_31030"/>
<dbReference type="Pfam" id="PF25232">
    <property type="entry name" value="DUF7848"/>
    <property type="match status" value="1"/>
</dbReference>
<dbReference type="Proteomes" id="UP000186455">
    <property type="component" value="Unassembled WGS sequence"/>
</dbReference>
<dbReference type="GeneID" id="96795129"/>
<gene>
    <name evidence="2" type="ORF">AB852_31030</name>
</gene>
<evidence type="ECO:0000313" key="2">
    <source>
        <dbReference type="EMBL" id="OKH90948.1"/>
    </source>
</evidence>
<evidence type="ECO:0000259" key="1">
    <source>
        <dbReference type="Pfam" id="PF25232"/>
    </source>
</evidence>
<organism evidence="2 3">
    <name type="scientific">Streptomyces uncialis</name>
    <dbReference type="NCBI Taxonomy" id="1048205"/>
    <lineage>
        <taxon>Bacteria</taxon>
        <taxon>Bacillati</taxon>
        <taxon>Actinomycetota</taxon>
        <taxon>Actinomycetes</taxon>
        <taxon>Kitasatosporales</taxon>
        <taxon>Streptomycetaceae</taxon>
        <taxon>Streptomyces</taxon>
    </lineage>
</organism>
<proteinExistence type="predicted"/>
<name>A0A1Q4UZG3_9ACTN</name>
<feature type="domain" description="DUF7848" evidence="1">
    <location>
        <begin position="2"/>
        <end position="84"/>
    </location>
</feature>
<reference evidence="2 3" key="1">
    <citation type="submission" date="2015-06" db="EMBL/GenBank/DDBJ databases">
        <title>Cloning and characterization of the uncialamcin biosynthetic gene cluster.</title>
        <authorList>
            <person name="Yan X."/>
            <person name="Huang T."/>
            <person name="Ge H."/>
            <person name="Shen B."/>
        </authorList>
    </citation>
    <scope>NUCLEOTIDE SEQUENCE [LARGE SCALE GENOMIC DNA]</scope>
    <source>
        <strain evidence="2 3">DCA2648</strain>
    </source>
</reference>
<keyword evidence="3" id="KW-1185">Reference proteome</keyword>
<dbReference type="RefSeq" id="WP_073793619.1">
    <property type="nucleotide sequence ID" value="NZ_CP109583.1"/>
</dbReference>
<dbReference type="EMBL" id="LFBV01000010">
    <property type="protein sequence ID" value="OKH90948.1"/>
    <property type="molecule type" value="Genomic_DNA"/>
</dbReference>
<sequence length="86" mass="10138">MIRARYRHVRWTSTPNVTAHAPPTLHLFRCTTKDRSGNPCGAESGESEEFDTAQVWKFRHLRDHQGHTEYEQVVRRAWHLVPEDSR</sequence>
<protein>
    <recommendedName>
        <fullName evidence="1">DUF7848 domain-containing protein</fullName>
    </recommendedName>
</protein>